<feature type="signal peptide" evidence="2">
    <location>
        <begin position="1"/>
        <end position="26"/>
    </location>
</feature>
<evidence type="ECO:0000256" key="1">
    <source>
        <dbReference type="SAM" id="MobiDB-lite"/>
    </source>
</evidence>
<evidence type="ECO:0000256" key="2">
    <source>
        <dbReference type="SAM" id="SignalP"/>
    </source>
</evidence>
<proteinExistence type="predicted"/>
<name>A0A8H9TFT5_VIBVL</name>
<accession>A0A8H9TFT5</accession>
<reference evidence="3" key="2">
    <citation type="submission" date="2019-01" db="EMBL/GenBank/DDBJ databases">
        <authorList>
            <consortium name="NCBI Pathogen Detection Project"/>
        </authorList>
    </citation>
    <scope>NUCLEOTIDE SEQUENCE</scope>
    <source>
        <strain evidence="3">BCW_3452</strain>
    </source>
</reference>
<feature type="chain" id="PRO_5034592795" evidence="2">
    <location>
        <begin position="27"/>
        <end position="263"/>
    </location>
</feature>
<keyword evidence="2" id="KW-0732">Signal</keyword>
<gene>
    <name evidence="3" type="ORF">I7730_14440</name>
</gene>
<organism evidence="3">
    <name type="scientific">Vibrio vulnificus</name>
    <dbReference type="NCBI Taxonomy" id="672"/>
    <lineage>
        <taxon>Bacteria</taxon>
        <taxon>Pseudomonadati</taxon>
        <taxon>Pseudomonadota</taxon>
        <taxon>Gammaproteobacteria</taxon>
        <taxon>Vibrionales</taxon>
        <taxon>Vibrionaceae</taxon>
        <taxon>Vibrio</taxon>
    </lineage>
</organism>
<reference evidence="3" key="1">
    <citation type="journal article" date="2018" name="Genome Biol.">
        <title>SKESA: strategic k-mer extension for scrupulous assemblies.</title>
        <authorList>
            <person name="Souvorov A."/>
            <person name="Agarwala R."/>
            <person name="Lipman D.J."/>
        </authorList>
    </citation>
    <scope>NUCLEOTIDE SEQUENCE</scope>
    <source>
        <strain evidence="3">BCW_3452</strain>
    </source>
</reference>
<dbReference type="EMBL" id="DACRBY010000017">
    <property type="protein sequence ID" value="HAS8540986.1"/>
    <property type="molecule type" value="Genomic_DNA"/>
</dbReference>
<sequence length="263" mass="29539">MSYKTPRFSKIALIFTLSSVTPLASASALHCTDSEVDAFINNYKTSYNNPASYERPSFSDFKTNQMVQNQDEASNLCDVLMNANYSIQLPSWAWFENAYASVKAAMNGALSSAGSINYSQVISEAIQKGKDKAWEKIKEGSCKLAQRGSKAINSGIDSAYEDAQEYAKERVLENEAVKNAGISNFNDPLWKQVAAKKTEQSLGEYEKYGRWYEDDYWSEDETKETINDLIDDEFERGTENTLNKHVDDKTSKPIDQILDSISP</sequence>
<feature type="region of interest" description="Disordered" evidence="1">
    <location>
        <begin position="239"/>
        <end position="263"/>
    </location>
</feature>
<feature type="compositionally biased region" description="Basic and acidic residues" evidence="1">
    <location>
        <begin position="239"/>
        <end position="252"/>
    </location>
</feature>
<dbReference type="Proteomes" id="UP000863257">
    <property type="component" value="Unassembled WGS sequence"/>
</dbReference>
<evidence type="ECO:0000313" key="3">
    <source>
        <dbReference type="EMBL" id="HAS8540986.1"/>
    </source>
</evidence>
<comment type="caution">
    <text evidence="3">The sequence shown here is derived from an EMBL/GenBank/DDBJ whole genome shotgun (WGS) entry which is preliminary data.</text>
</comment>
<dbReference type="AlphaFoldDB" id="A0A8H9TFT5"/>
<protein>
    <submittedName>
        <fullName evidence="3">Uncharacterized protein</fullName>
    </submittedName>
</protein>